<dbReference type="InterPro" id="IPR001119">
    <property type="entry name" value="SLH_dom"/>
</dbReference>
<comment type="caution">
    <text evidence="4">The sequence shown here is derived from an EMBL/GenBank/DDBJ whole genome shotgun (WGS) entry which is preliminary data.</text>
</comment>
<dbReference type="InterPro" id="IPR058923">
    <property type="entry name" value="RCC1-like_dom"/>
</dbReference>
<keyword evidence="2" id="KW-0732">Signal</keyword>
<name>A0A9D1Y7V4_9FIRM</name>
<keyword evidence="1" id="KW-0677">Repeat</keyword>
<dbReference type="PRINTS" id="PR00633">
    <property type="entry name" value="RCCNDNSATION"/>
</dbReference>
<accession>A0A9D1Y7V4</accession>
<evidence type="ECO:0000259" key="3">
    <source>
        <dbReference type="PROSITE" id="PS51272"/>
    </source>
</evidence>
<organism evidence="4 5">
    <name type="scientific">Candidatus Flavonifractor merdigallinarum</name>
    <dbReference type="NCBI Taxonomy" id="2838589"/>
    <lineage>
        <taxon>Bacteria</taxon>
        <taxon>Bacillati</taxon>
        <taxon>Bacillota</taxon>
        <taxon>Clostridia</taxon>
        <taxon>Eubacteriales</taxon>
        <taxon>Oscillospiraceae</taxon>
        <taxon>Flavonifractor</taxon>
    </lineage>
</organism>
<gene>
    <name evidence="4" type="ORF">H9841_04240</name>
</gene>
<evidence type="ECO:0000313" key="5">
    <source>
        <dbReference type="Proteomes" id="UP000823868"/>
    </source>
</evidence>
<proteinExistence type="predicted"/>
<reference evidence="4" key="1">
    <citation type="journal article" date="2021" name="PeerJ">
        <title>Extensive microbial diversity within the chicken gut microbiome revealed by metagenomics and culture.</title>
        <authorList>
            <person name="Gilroy R."/>
            <person name="Ravi A."/>
            <person name="Getino M."/>
            <person name="Pursley I."/>
            <person name="Horton D.L."/>
            <person name="Alikhan N.F."/>
            <person name="Baker D."/>
            <person name="Gharbi K."/>
            <person name="Hall N."/>
            <person name="Watson M."/>
            <person name="Adriaenssens E.M."/>
            <person name="Foster-Nyarko E."/>
            <person name="Jarju S."/>
            <person name="Secka A."/>
            <person name="Antonio M."/>
            <person name="Oren A."/>
            <person name="Chaudhuri R.R."/>
            <person name="La Ragione R."/>
            <person name="Hildebrand F."/>
            <person name="Pallen M.J."/>
        </authorList>
    </citation>
    <scope>NUCLEOTIDE SEQUENCE</scope>
    <source>
        <strain evidence="4">ChiBcec16_6824</strain>
    </source>
</reference>
<evidence type="ECO:0000313" key="4">
    <source>
        <dbReference type="EMBL" id="HIY21098.1"/>
    </source>
</evidence>
<dbReference type="PANTHER" id="PTHR22872">
    <property type="entry name" value="BTK-BINDING PROTEIN-RELATED"/>
    <property type="match status" value="1"/>
</dbReference>
<dbReference type="PROSITE" id="PS00626">
    <property type="entry name" value="RCC1_2"/>
    <property type="match status" value="1"/>
</dbReference>
<dbReference type="PROSITE" id="PS51272">
    <property type="entry name" value="SLH"/>
    <property type="match status" value="2"/>
</dbReference>
<dbReference type="AlphaFoldDB" id="A0A9D1Y7V4"/>
<sequence>MKVWRRMAALMVVLAIMVACVPAYAVSTNRQNLLADGGMSHSIFLSDDGEVLVCGSNQEMQLGMPDETELQSPKAVDGLESMVAVAAGYNFSAALKFDGTVYTWGGSVQSKPTQVKGLAGVVAISAGQTDLVALKSDGTVWQWALGGTPAQVKGLSDIAAVDAGGSHFLALTTDGYVYAWGSNWDGQLGTGDTTDSATPKKVDGLFNIVDIAAGHRHSLAVSFDGTIYAWGSNSNGQLGSRSSEDSAVPVEVTTVKNAVQVAAGTDCSMALTKDQKLYTWGYGEYGQLGGGSATISQNTPKPVTLTSNVVPAQINCGVYHSMFLTEQGTLYAWGRNKNYQLGTKKNVNAETPQRVVTLKGVDLYQTDNLDSASSWAKGELSELYDTGLVSPLLWGNYQNSITRAEFAHLLVSLYRTLHTSSPSVTNNQDKFTDIQDHPLKDDIVRAYNLKFINGTSETTFSPNSSLTRQEAATMLCAFLKAAEKVTIPTQVSSMTYYQDAPQIASWAAPYVAYAYKNDIMQGSGAKTFSPTAKLSREQGLLIIARLADKYDWV</sequence>
<feature type="chain" id="PRO_5039203667" evidence="2">
    <location>
        <begin position="26"/>
        <end position="553"/>
    </location>
</feature>
<dbReference type="PROSITE" id="PS50012">
    <property type="entry name" value="RCC1_3"/>
    <property type="match status" value="6"/>
</dbReference>
<dbReference type="SUPFAM" id="SSF50985">
    <property type="entry name" value="RCC1/BLIP-II"/>
    <property type="match status" value="2"/>
</dbReference>
<dbReference type="Gene3D" id="2.130.10.30">
    <property type="entry name" value="Regulator of chromosome condensation 1/beta-lactamase-inhibitor protein II"/>
    <property type="match status" value="2"/>
</dbReference>
<dbReference type="EMBL" id="DXDX01000077">
    <property type="protein sequence ID" value="HIY21098.1"/>
    <property type="molecule type" value="Genomic_DNA"/>
</dbReference>
<feature type="domain" description="SLH" evidence="3">
    <location>
        <begin position="494"/>
        <end position="553"/>
    </location>
</feature>
<feature type="signal peptide" evidence="2">
    <location>
        <begin position="1"/>
        <end position="25"/>
    </location>
</feature>
<dbReference type="InterPro" id="IPR000408">
    <property type="entry name" value="Reg_chr_condens"/>
</dbReference>
<dbReference type="Pfam" id="PF00395">
    <property type="entry name" value="SLH"/>
    <property type="match status" value="2"/>
</dbReference>
<dbReference type="InterPro" id="IPR009091">
    <property type="entry name" value="RCC1/BLIP-II"/>
</dbReference>
<dbReference type="Pfam" id="PF25390">
    <property type="entry name" value="WD40_RLD"/>
    <property type="match status" value="1"/>
</dbReference>
<dbReference type="Proteomes" id="UP000823868">
    <property type="component" value="Unassembled WGS sequence"/>
</dbReference>
<evidence type="ECO:0000256" key="1">
    <source>
        <dbReference type="ARBA" id="ARBA00022737"/>
    </source>
</evidence>
<protein>
    <submittedName>
        <fullName evidence="4">S-layer homology domain-containing protein</fullName>
    </submittedName>
</protein>
<reference evidence="4" key="2">
    <citation type="submission" date="2021-04" db="EMBL/GenBank/DDBJ databases">
        <authorList>
            <person name="Gilroy R."/>
        </authorList>
    </citation>
    <scope>NUCLEOTIDE SEQUENCE</scope>
    <source>
        <strain evidence="4">ChiBcec16_6824</strain>
    </source>
</reference>
<dbReference type="InterPro" id="IPR051625">
    <property type="entry name" value="Signaling_Regulatory_Domain"/>
</dbReference>
<feature type="domain" description="SLH" evidence="3">
    <location>
        <begin position="426"/>
        <end position="489"/>
    </location>
</feature>
<dbReference type="PROSITE" id="PS51257">
    <property type="entry name" value="PROKAR_LIPOPROTEIN"/>
    <property type="match status" value="1"/>
</dbReference>
<evidence type="ECO:0000256" key="2">
    <source>
        <dbReference type="SAM" id="SignalP"/>
    </source>
</evidence>
<dbReference type="Pfam" id="PF00415">
    <property type="entry name" value="RCC1"/>
    <property type="match status" value="1"/>
</dbReference>